<feature type="compositionally biased region" description="Low complexity" evidence="1">
    <location>
        <begin position="604"/>
        <end position="623"/>
    </location>
</feature>
<evidence type="ECO:0000313" key="4">
    <source>
        <dbReference type="EMBL" id="KYM94422.1"/>
    </source>
</evidence>
<reference evidence="4 5" key="1">
    <citation type="submission" date="2016-03" db="EMBL/GenBank/DDBJ databases">
        <title>Cyphomyrmex costatus WGS genome.</title>
        <authorList>
            <person name="Nygaard S."/>
            <person name="Hu H."/>
            <person name="Boomsma J."/>
            <person name="Zhang G."/>
        </authorList>
    </citation>
    <scope>NUCLEOTIDE SEQUENCE [LARGE SCALE GENOMIC DNA]</scope>
    <source>
        <strain evidence="4">MS0001</strain>
        <tissue evidence="4">Whole body</tissue>
    </source>
</reference>
<dbReference type="GO" id="GO:0016020">
    <property type="term" value="C:membrane"/>
    <property type="evidence" value="ECO:0007669"/>
    <property type="project" value="TreeGrafter"/>
</dbReference>
<keyword evidence="2" id="KW-0472">Membrane</keyword>
<proteinExistence type="predicted"/>
<feature type="transmembrane region" description="Helical" evidence="2">
    <location>
        <begin position="178"/>
        <end position="200"/>
    </location>
</feature>
<feature type="chain" id="PRO_5008269794" description="Osiris 16" evidence="3">
    <location>
        <begin position="29"/>
        <end position="806"/>
    </location>
</feature>
<organism evidence="4 5">
    <name type="scientific">Cyphomyrmex costatus</name>
    <dbReference type="NCBI Taxonomy" id="456900"/>
    <lineage>
        <taxon>Eukaryota</taxon>
        <taxon>Metazoa</taxon>
        <taxon>Ecdysozoa</taxon>
        <taxon>Arthropoda</taxon>
        <taxon>Hexapoda</taxon>
        <taxon>Insecta</taxon>
        <taxon>Pterygota</taxon>
        <taxon>Neoptera</taxon>
        <taxon>Endopterygota</taxon>
        <taxon>Hymenoptera</taxon>
        <taxon>Apocrita</taxon>
        <taxon>Aculeata</taxon>
        <taxon>Formicoidea</taxon>
        <taxon>Formicidae</taxon>
        <taxon>Myrmicinae</taxon>
        <taxon>Cyphomyrmex</taxon>
    </lineage>
</organism>
<feature type="region of interest" description="Disordered" evidence="1">
    <location>
        <begin position="592"/>
        <end position="626"/>
    </location>
</feature>
<dbReference type="InterPro" id="IPR012464">
    <property type="entry name" value="DUF1676"/>
</dbReference>
<protein>
    <recommendedName>
        <fullName evidence="6">Osiris 16</fullName>
    </recommendedName>
</protein>
<feature type="transmembrane region" description="Helical" evidence="2">
    <location>
        <begin position="293"/>
        <end position="314"/>
    </location>
</feature>
<dbReference type="PROSITE" id="PS51257">
    <property type="entry name" value="PROKAR_LIPOPROTEIN"/>
    <property type="match status" value="1"/>
</dbReference>
<keyword evidence="5" id="KW-1185">Reference proteome</keyword>
<feature type="transmembrane region" description="Helical" evidence="2">
    <location>
        <begin position="207"/>
        <end position="227"/>
    </location>
</feature>
<accession>A0A195C0P8</accession>
<dbReference type="Pfam" id="PF07898">
    <property type="entry name" value="DUF1676"/>
    <property type="match status" value="2"/>
</dbReference>
<dbReference type="PANTHER" id="PTHR21879:SF9">
    <property type="entry name" value="OSIRIS 16"/>
    <property type="match status" value="1"/>
</dbReference>
<keyword evidence="2" id="KW-1133">Transmembrane helix</keyword>
<dbReference type="Proteomes" id="UP000078542">
    <property type="component" value="Unassembled WGS sequence"/>
</dbReference>
<dbReference type="AlphaFoldDB" id="A0A195C0P8"/>
<dbReference type="PANTHER" id="PTHR21879">
    <property type="entry name" value="FI03362P-RELATED-RELATED"/>
    <property type="match status" value="1"/>
</dbReference>
<feature type="transmembrane region" description="Helical" evidence="2">
    <location>
        <begin position="535"/>
        <end position="559"/>
    </location>
</feature>
<evidence type="ECO:0000256" key="3">
    <source>
        <dbReference type="SAM" id="SignalP"/>
    </source>
</evidence>
<name>A0A195C0P8_9HYME</name>
<keyword evidence="3" id="KW-0732">Signal</keyword>
<sequence length="806" mass="87668">MKGITHVVQLSRCHLFLLVLFLSGCANAEIERRTTRQLVEDAPENLASNLNKDCGKSYSATCLKLDVVSFLDKLSEQENIGILPGVSVIKENGSADVPASEVVANLARDFPNDVEKRLDAYLIHKVGSYLNSHSISIKLFDPKTFEATRSFNEETLAQLGLGGNQNVETGRKKDKGGYGGLMAGLMMMKGTLGAIGFGALALLAGKALMTGLMALMLSAIIGLKSLASGGDKKTTYEIVSKPVYSSSHTHSSEEHHGHGYGHSGYGRSLDTVHDSLQQAVLKYGNAHDLLFSIPLKVIFVVIVIGTDINVYSFCCAKVRKSMFILCLLITCVIHVNTYEQNEIQNVKDYILDTKLHRIPVERQIFNFNKNGVKIDLKIVPSAKNDSMKNKNDDYFPEFPVRDIGKCIIKFSFGCIKERFIRFVETVGRLDEITLLGQDVKLVKTRITRGSKARSMNDSEVSIERSINDFFDSFTLRITLPRWNTKREKNQIDVMFDETAVAEGRGKKGGGGCGGGKGGKCKMMMMGMVMMLKMKLIGLMSLKSIMMGGMSLMVSMMMLMSKFGKGGGGGGPWKGGGDYKEIVLLTKSSGGGGHSGSYGAPPPSSYGAPPSSSYGAPPSSSYGSPSGGGGGYGGGGWGRSFHKQPMMYDKETKTETANGFNRIPMTGEVISNVGGIDYLDYQDYQEPSSVINSSSRISNWNTPSYSAFHQDGDTDVSTGSAKNNLKSEAIVNAGGRSFIFNETPPINIVNVIEKTVDTTTTTEQSVTHEFATNTVYMDEWQATAEKADSNVQQIELRSKNIPLLRKI</sequence>
<evidence type="ECO:0000256" key="1">
    <source>
        <dbReference type="SAM" id="MobiDB-lite"/>
    </source>
</evidence>
<evidence type="ECO:0008006" key="6">
    <source>
        <dbReference type="Google" id="ProtNLM"/>
    </source>
</evidence>
<dbReference type="EMBL" id="KQ978379">
    <property type="protein sequence ID" value="KYM94422.1"/>
    <property type="molecule type" value="Genomic_DNA"/>
</dbReference>
<feature type="signal peptide" evidence="3">
    <location>
        <begin position="1"/>
        <end position="28"/>
    </location>
</feature>
<gene>
    <name evidence="4" type="ORF">ALC62_14865</name>
</gene>
<evidence type="ECO:0000256" key="2">
    <source>
        <dbReference type="SAM" id="Phobius"/>
    </source>
</evidence>
<evidence type="ECO:0000313" key="5">
    <source>
        <dbReference type="Proteomes" id="UP000078542"/>
    </source>
</evidence>
<keyword evidence="2" id="KW-0812">Transmembrane</keyword>